<proteinExistence type="predicted"/>
<sequence>MKVKKPSQWVTSPYTAEGHWRKHVDAMAFDLFREVDPMNGKKFSAWYNQLGDGYNKSSDGAARRVQQLPRRRVPKIWSEVEGVYLFIFSSLQSSHWYAIEMDIAKSTIFIYDPDRSCSTDDQIRTDLKPMATILHMLLKKINIVIDALAIERITKISK</sequence>
<reference evidence="5" key="1">
    <citation type="submission" date="2024-07" db="EMBL/GenBank/DDBJ databases">
        <title>Two chromosome-level genome assemblies of Korean endemic species Abeliophyllum distichum and Forsythia ovata (Oleaceae).</title>
        <authorList>
            <person name="Jang H."/>
        </authorList>
    </citation>
    <scope>NUCLEOTIDE SEQUENCE [LARGE SCALE GENOMIC DNA]</scope>
</reference>
<keyword evidence="2" id="KW-0378">Hydrolase</keyword>
<dbReference type="Proteomes" id="UP001604336">
    <property type="component" value="Unassembled WGS sequence"/>
</dbReference>
<keyword evidence="1 4" id="KW-0645">Protease</keyword>
<dbReference type="GO" id="GO:0006508">
    <property type="term" value="P:proteolysis"/>
    <property type="evidence" value="ECO:0007669"/>
    <property type="project" value="UniProtKB-KW"/>
</dbReference>
<comment type="caution">
    <text evidence="4">The sequence shown here is derived from an EMBL/GenBank/DDBJ whole genome shotgun (WGS) entry which is preliminary data.</text>
</comment>
<evidence type="ECO:0000259" key="3">
    <source>
        <dbReference type="Pfam" id="PF02902"/>
    </source>
</evidence>
<protein>
    <submittedName>
        <fullName evidence="4">Ulp1 protease family</fullName>
    </submittedName>
</protein>
<organism evidence="4 5">
    <name type="scientific">Abeliophyllum distichum</name>
    <dbReference type="NCBI Taxonomy" id="126358"/>
    <lineage>
        <taxon>Eukaryota</taxon>
        <taxon>Viridiplantae</taxon>
        <taxon>Streptophyta</taxon>
        <taxon>Embryophyta</taxon>
        <taxon>Tracheophyta</taxon>
        <taxon>Spermatophyta</taxon>
        <taxon>Magnoliopsida</taxon>
        <taxon>eudicotyledons</taxon>
        <taxon>Gunneridae</taxon>
        <taxon>Pentapetalae</taxon>
        <taxon>asterids</taxon>
        <taxon>lamiids</taxon>
        <taxon>Lamiales</taxon>
        <taxon>Oleaceae</taxon>
        <taxon>Forsythieae</taxon>
        <taxon>Abeliophyllum</taxon>
    </lineage>
</organism>
<gene>
    <name evidence="4" type="ORF">Adt_14732</name>
</gene>
<keyword evidence="5" id="KW-1185">Reference proteome</keyword>
<name>A0ABD1U0G6_9LAMI</name>
<accession>A0ABD1U0G6</accession>
<dbReference type="InterPro" id="IPR003653">
    <property type="entry name" value="Peptidase_C48_C"/>
</dbReference>
<evidence type="ECO:0000256" key="2">
    <source>
        <dbReference type="ARBA" id="ARBA00022801"/>
    </source>
</evidence>
<feature type="domain" description="Ubiquitin-like protease family profile" evidence="3">
    <location>
        <begin position="60"/>
        <end position="141"/>
    </location>
</feature>
<dbReference type="Pfam" id="PF02902">
    <property type="entry name" value="Peptidase_C48"/>
    <property type="match status" value="1"/>
</dbReference>
<evidence type="ECO:0000256" key="1">
    <source>
        <dbReference type="ARBA" id="ARBA00022670"/>
    </source>
</evidence>
<dbReference type="EMBL" id="JBFOLK010000004">
    <property type="protein sequence ID" value="KAL2518485.1"/>
    <property type="molecule type" value="Genomic_DNA"/>
</dbReference>
<dbReference type="AlphaFoldDB" id="A0ABD1U0G6"/>
<evidence type="ECO:0000313" key="4">
    <source>
        <dbReference type="EMBL" id="KAL2518485.1"/>
    </source>
</evidence>
<evidence type="ECO:0000313" key="5">
    <source>
        <dbReference type="Proteomes" id="UP001604336"/>
    </source>
</evidence>
<dbReference type="GO" id="GO:0008233">
    <property type="term" value="F:peptidase activity"/>
    <property type="evidence" value="ECO:0007669"/>
    <property type="project" value="UniProtKB-KW"/>
</dbReference>